<protein>
    <submittedName>
        <fullName evidence="1">ATP-grasp fold amidoligase family protein</fullName>
    </submittedName>
</protein>
<evidence type="ECO:0000313" key="2">
    <source>
        <dbReference type="Proteomes" id="UP001174229"/>
    </source>
</evidence>
<name>A0AAP4FLY5_9BACI</name>
<dbReference type="RefSeq" id="WP_000608671.1">
    <property type="nucleotide sequence ID" value="NZ_CP099450.1"/>
</dbReference>
<dbReference type="Proteomes" id="UP001174229">
    <property type="component" value="Unassembled WGS sequence"/>
</dbReference>
<organism evidence="1 2">
    <name type="scientific">Bacillus pacificus</name>
    <dbReference type="NCBI Taxonomy" id="2026187"/>
    <lineage>
        <taxon>Bacteria</taxon>
        <taxon>Bacillati</taxon>
        <taxon>Bacillota</taxon>
        <taxon>Bacilli</taxon>
        <taxon>Bacillales</taxon>
        <taxon>Bacillaceae</taxon>
        <taxon>Bacillus</taxon>
        <taxon>Bacillus cereus group</taxon>
    </lineage>
</organism>
<sequence length="300" mass="35843">MINKIIKGIRNPKRAILYILGTKISKVIPDKTYLEIKYKLTTGKKLDFENPKTFNEKLQWLKLHNRNPEYTTMVDKFEVRKYIADKIGEEYLIPLIGVYDSFEEIDFEVLPNQFVLKPNHTSGNVYICKDKSKINYKELKKEINMWLKRKYYWMHREWPYKNVKPKIVCEKYMVDESGTELKDYKMYCFNGETKIIQVDYDRFNGHKRNLYNSKWEYVPTSIKYPSNPDIIIKKPNKLKEMLELANILSKGHPYVRVDFYSINEKLYFGEITFYPEAGYGKFDPVDLDIEMGNLIKLPIL</sequence>
<accession>A0AAP4FLY5</accession>
<proteinExistence type="predicted"/>
<dbReference type="EMBL" id="JAPNPE010000003">
    <property type="protein sequence ID" value="MDK7391944.1"/>
    <property type="molecule type" value="Genomic_DNA"/>
</dbReference>
<dbReference type="InterPro" id="IPR029465">
    <property type="entry name" value="ATPgrasp_TupA"/>
</dbReference>
<reference evidence="1" key="1">
    <citation type="submission" date="2022-11" db="EMBL/GenBank/DDBJ databases">
        <title>WGS-based characterization of Bacillus cereus isolated from food &amp; feed additives.</title>
        <authorList>
            <person name="Bogaerts B."/>
            <person name="Fraiture M.-A."/>
            <person name="Roosens N.H.C."/>
            <person name="De Keersmaecker S.C.J."/>
            <person name="Vanneste K."/>
        </authorList>
    </citation>
    <scope>NUCLEOTIDE SEQUENCE</scope>
    <source>
        <strain evidence="1">74.2</strain>
    </source>
</reference>
<evidence type="ECO:0000313" key="1">
    <source>
        <dbReference type="EMBL" id="MDK7391944.1"/>
    </source>
</evidence>
<gene>
    <name evidence="1" type="ORF">OWO78_10875</name>
</gene>
<dbReference type="Pfam" id="PF14305">
    <property type="entry name" value="ATPgrasp_TupA"/>
    <property type="match status" value="1"/>
</dbReference>
<comment type="caution">
    <text evidence="1">The sequence shown here is derived from an EMBL/GenBank/DDBJ whole genome shotgun (WGS) entry which is preliminary data.</text>
</comment>
<dbReference type="AlphaFoldDB" id="A0AAP4FLY5"/>